<accession>A0ABV9N6A8</accession>
<dbReference type="EC" id="2.3.-.-" evidence="2"/>
<feature type="domain" description="N-acetyltransferase" evidence="1">
    <location>
        <begin position="10"/>
        <end position="170"/>
    </location>
</feature>
<keyword evidence="2" id="KW-0012">Acyltransferase</keyword>
<evidence type="ECO:0000313" key="2">
    <source>
        <dbReference type="EMBL" id="MFC4723026.1"/>
    </source>
</evidence>
<reference evidence="3" key="1">
    <citation type="journal article" date="2019" name="Int. J. Syst. Evol. Microbiol.">
        <title>The Global Catalogue of Microorganisms (GCM) 10K type strain sequencing project: providing services to taxonomists for standard genome sequencing and annotation.</title>
        <authorList>
            <consortium name="The Broad Institute Genomics Platform"/>
            <consortium name="The Broad Institute Genome Sequencing Center for Infectious Disease"/>
            <person name="Wu L."/>
            <person name="Ma J."/>
        </authorList>
    </citation>
    <scope>NUCLEOTIDE SEQUENCE [LARGE SCALE GENOMIC DNA]</scope>
    <source>
        <strain evidence="3">CCUG 63682</strain>
    </source>
</reference>
<gene>
    <name evidence="2" type="ORF">ACFO5O_11890</name>
</gene>
<evidence type="ECO:0000259" key="1">
    <source>
        <dbReference type="PROSITE" id="PS51186"/>
    </source>
</evidence>
<dbReference type="InterPro" id="IPR051531">
    <property type="entry name" value="N-acetyltransferase"/>
</dbReference>
<dbReference type="PROSITE" id="PS51186">
    <property type="entry name" value="GNAT"/>
    <property type="match status" value="1"/>
</dbReference>
<name>A0ABV9N6A8_9FLAO</name>
<dbReference type="RefSeq" id="WP_387964043.1">
    <property type="nucleotide sequence ID" value="NZ_JBHSGP010000014.1"/>
</dbReference>
<keyword evidence="2" id="KW-0808">Transferase</keyword>
<dbReference type="Gene3D" id="3.40.630.30">
    <property type="match status" value="1"/>
</dbReference>
<dbReference type="PANTHER" id="PTHR43792:SF16">
    <property type="entry name" value="N-ACETYLTRANSFERASE DOMAIN-CONTAINING PROTEIN"/>
    <property type="match status" value="1"/>
</dbReference>
<dbReference type="InterPro" id="IPR016181">
    <property type="entry name" value="Acyl_CoA_acyltransferase"/>
</dbReference>
<dbReference type="SUPFAM" id="SSF55729">
    <property type="entry name" value="Acyl-CoA N-acyltransferases (Nat)"/>
    <property type="match status" value="1"/>
</dbReference>
<dbReference type="EMBL" id="JBHSGP010000014">
    <property type="protein sequence ID" value="MFC4723026.1"/>
    <property type="molecule type" value="Genomic_DNA"/>
</dbReference>
<organism evidence="2 3">
    <name type="scientific">Geojedonia litorea</name>
    <dbReference type="NCBI Taxonomy" id="1268269"/>
    <lineage>
        <taxon>Bacteria</taxon>
        <taxon>Pseudomonadati</taxon>
        <taxon>Bacteroidota</taxon>
        <taxon>Flavobacteriia</taxon>
        <taxon>Flavobacteriales</taxon>
        <taxon>Flavobacteriaceae</taxon>
        <taxon>Geojedonia</taxon>
    </lineage>
</organism>
<dbReference type="PANTHER" id="PTHR43792">
    <property type="entry name" value="GNAT FAMILY, PUTATIVE (AFU_ORTHOLOGUE AFUA_3G00765)-RELATED-RELATED"/>
    <property type="match status" value="1"/>
</dbReference>
<dbReference type="Pfam" id="PF13302">
    <property type="entry name" value="Acetyltransf_3"/>
    <property type="match status" value="1"/>
</dbReference>
<evidence type="ECO:0000313" key="3">
    <source>
        <dbReference type="Proteomes" id="UP001595953"/>
    </source>
</evidence>
<dbReference type="GO" id="GO:0016746">
    <property type="term" value="F:acyltransferase activity"/>
    <property type="evidence" value="ECO:0007669"/>
    <property type="project" value="UniProtKB-KW"/>
</dbReference>
<comment type="caution">
    <text evidence="2">The sequence shown here is derived from an EMBL/GenBank/DDBJ whole genome shotgun (WGS) entry which is preliminary data.</text>
</comment>
<keyword evidence="3" id="KW-1185">Reference proteome</keyword>
<protein>
    <submittedName>
        <fullName evidence="2">GNAT family N-acetyltransferase</fullName>
        <ecNumber evidence="2">2.3.-.-</ecNumber>
    </submittedName>
</protein>
<dbReference type="Proteomes" id="UP001595953">
    <property type="component" value="Unassembled WGS sequence"/>
</dbReference>
<dbReference type="InterPro" id="IPR000182">
    <property type="entry name" value="GNAT_dom"/>
</dbReference>
<sequence length="175" mass="20821">MEFHIETERLLLRHMLPTDIEDMFELDSDHDVHRYLGNKAFTTKKQSEAYINDVIEQYRTFGIGRWAMINKQTHEFMGWSGLKYYTKPMNGHVNFYDVGYRIIKRFWGKGYATESAKAVLDYGLNTMNLNTIYGITHQENDASHHVLLKIGLNYIEDFYDEDLQMQLRWYNISKS</sequence>
<proteinExistence type="predicted"/>